<accession>A0A816SRJ1</accession>
<dbReference type="EMBL" id="HG994360">
    <property type="protein sequence ID" value="CAF2091420.1"/>
    <property type="molecule type" value="Genomic_DNA"/>
</dbReference>
<reference evidence="1" key="1">
    <citation type="submission" date="2021-01" db="EMBL/GenBank/DDBJ databases">
        <authorList>
            <consortium name="Genoscope - CEA"/>
            <person name="William W."/>
        </authorList>
    </citation>
    <scope>NUCLEOTIDE SEQUENCE</scope>
</reference>
<gene>
    <name evidence="1" type="ORF">DARMORV10_A06P46920.1</name>
</gene>
<name>A0A816SRJ1_BRANA</name>
<protein>
    <submittedName>
        <fullName evidence="1">(rape) hypothetical protein</fullName>
    </submittedName>
</protein>
<sequence length="40" mass="4466">MSVCSPSLLSHTLLSKVLSLCFIHLNINLFCIFKLTQTSL</sequence>
<evidence type="ECO:0000313" key="1">
    <source>
        <dbReference type="EMBL" id="CAF2091420.1"/>
    </source>
</evidence>
<proteinExistence type="predicted"/>
<dbReference type="Proteomes" id="UP001295469">
    <property type="component" value="Chromosome A06"/>
</dbReference>
<organism evidence="1">
    <name type="scientific">Brassica napus</name>
    <name type="common">Rape</name>
    <dbReference type="NCBI Taxonomy" id="3708"/>
    <lineage>
        <taxon>Eukaryota</taxon>
        <taxon>Viridiplantae</taxon>
        <taxon>Streptophyta</taxon>
        <taxon>Embryophyta</taxon>
        <taxon>Tracheophyta</taxon>
        <taxon>Spermatophyta</taxon>
        <taxon>Magnoliopsida</taxon>
        <taxon>eudicotyledons</taxon>
        <taxon>Gunneridae</taxon>
        <taxon>Pentapetalae</taxon>
        <taxon>rosids</taxon>
        <taxon>malvids</taxon>
        <taxon>Brassicales</taxon>
        <taxon>Brassicaceae</taxon>
        <taxon>Brassiceae</taxon>
        <taxon>Brassica</taxon>
    </lineage>
</organism>
<dbReference type="AlphaFoldDB" id="A0A816SRJ1"/>